<gene>
    <name evidence="1" type="ordered locus">Metin_1431</name>
</gene>
<evidence type="ECO:0000313" key="1">
    <source>
        <dbReference type="EMBL" id="ADG14079.1"/>
    </source>
</evidence>
<dbReference type="OrthoDB" id="65909at2157"/>
<dbReference type="STRING" id="573063.Metin_1431"/>
<dbReference type="GeneID" id="9132470"/>
<name>D5VU26_METIM</name>
<sequence>MKKLAVDAVIYVREGFNFDEAFNKVLEILGEDVKIISLERPELALFYDDQYFYRCGFMLDKELKEEVDVEKIREKLKDIFKDEIIYTLTCEILGD</sequence>
<dbReference type="AlphaFoldDB" id="D5VU26"/>
<dbReference type="RefSeq" id="WP_013100824.1">
    <property type="nucleotide sequence ID" value="NC_014122.1"/>
</dbReference>
<reference evidence="1" key="1">
    <citation type="submission" date="2010-04" db="EMBL/GenBank/DDBJ databases">
        <title>Complete sequence of Methanocaldococcus infernus ME.</title>
        <authorList>
            <consortium name="US DOE Joint Genome Institute"/>
            <person name="Lucas S."/>
            <person name="Copeland A."/>
            <person name="Lapidus A."/>
            <person name="Cheng J.-F."/>
            <person name="Bruce D."/>
            <person name="Goodwin L."/>
            <person name="Pitluck S."/>
            <person name="Munk A.C."/>
            <person name="Detter J.C."/>
            <person name="Han C."/>
            <person name="Tapia R."/>
            <person name="Land M."/>
            <person name="Hauser L."/>
            <person name="Kyrpides N."/>
            <person name="Mikhailova N."/>
            <person name="Sieprawska-Lupa M."/>
            <person name="Whitman W.B."/>
            <person name="Woyke T."/>
        </authorList>
    </citation>
    <scope>NUCLEOTIDE SEQUENCE [LARGE SCALE GENOMIC DNA]</scope>
    <source>
        <strain evidence="1">ME</strain>
    </source>
</reference>
<dbReference type="Proteomes" id="UP000002061">
    <property type="component" value="Chromosome"/>
</dbReference>
<proteinExistence type="predicted"/>
<accession>D5VU26</accession>
<evidence type="ECO:0000313" key="2">
    <source>
        <dbReference type="Proteomes" id="UP000002061"/>
    </source>
</evidence>
<protein>
    <submittedName>
        <fullName evidence="1">Uncharacterized protein</fullName>
    </submittedName>
</protein>
<dbReference type="EMBL" id="CP002009">
    <property type="protein sequence ID" value="ADG14079.1"/>
    <property type="molecule type" value="Genomic_DNA"/>
</dbReference>
<organism evidence="1 2">
    <name type="scientific">Methanocaldococcus infernus (strain DSM 11812 / JCM 15783 / ME)</name>
    <dbReference type="NCBI Taxonomy" id="573063"/>
    <lineage>
        <taxon>Archaea</taxon>
        <taxon>Methanobacteriati</taxon>
        <taxon>Methanobacteriota</taxon>
        <taxon>Methanomada group</taxon>
        <taxon>Methanococci</taxon>
        <taxon>Methanococcales</taxon>
        <taxon>Methanocaldococcaceae</taxon>
        <taxon>Methanocaldococcus</taxon>
    </lineage>
</organism>
<keyword evidence="2" id="KW-1185">Reference proteome</keyword>
<dbReference type="KEGG" id="mif:Metin_1431"/>
<dbReference type="eggNOG" id="arCOG05044">
    <property type="taxonomic scope" value="Archaea"/>
</dbReference>
<dbReference type="HOGENOM" id="CLU_2353229_0_0_2"/>